<evidence type="ECO:0000256" key="5">
    <source>
        <dbReference type="ARBA" id="ARBA00023128"/>
    </source>
</evidence>
<protein>
    <recommendedName>
        <fullName evidence="11">Cytochrome c oxidase polypeptide VIIA</fullName>
    </recommendedName>
</protein>
<feature type="transmembrane region" description="Helical" evidence="8">
    <location>
        <begin position="129"/>
        <end position="149"/>
    </location>
</feature>
<feature type="compositionally biased region" description="Polar residues" evidence="7">
    <location>
        <begin position="24"/>
        <end position="34"/>
    </location>
</feature>
<comment type="caution">
    <text evidence="9">The sequence shown here is derived from an EMBL/GenBank/DDBJ whole genome shotgun (WGS) entry which is preliminary data.</text>
</comment>
<keyword evidence="6 8" id="KW-0472">Membrane</keyword>
<evidence type="ECO:0000256" key="6">
    <source>
        <dbReference type="ARBA" id="ARBA00023136"/>
    </source>
</evidence>
<keyword evidence="2 8" id="KW-0812">Transmembrane</keyword>
<organism evidence="9 10">
    <name type="scientific">Orbilia oligospora</name>
    <name type="common">Nematode-trapping fungus</name>
    <name type="synonym">Arthrobotrys oligospora</name>
    <dbReference type="NCBI Taxonomy" id="2813651"/>
    <lineage>
        <taxon>Eukaryota</taxon>
        <taxon>Fungi</taxon>
        <taxon>Dikarya</taxon>
        <taxon>Ascomycota</taxon>
        <taxon>Pezizomycotina</taxon>
        <taxon>Orbiliomycetes</taxon>
        <taxon>Orbiliales</taxon>
        <taxon>Orbiliaceae</taxon>
        <taxon>Orbilia</taxon>
    </lineage>
</organism>
<evidence type="ECO:0000313" key="10">
    <source>
        <dbReference type="Proteomes" id="UP000483672"/>
    </source>
</evidence>
<evidence type="ECO:0000256" key="3">
    <source>
        <dbReference type="ARBA" id="ARBA00022792"/>
    </source>
</evidence>
<accession>A0A7C8VA75</accession>
<dbReference type="Proteomes" id="UP000483672">
    <property type="component" value="Unassembled WGS sequence"/>
</dbReference>
<dbReference type="AlphaFoldDB" id="A0A7C8VA75"/>
<gene>
    <name evidence="9" type="ORF">TWF191_000209</name>
</gene>
<evidence type="ECO:0000256" key="8">
    <source>
        <dbReference type="SAM" id="Phobius"/>
    </source>
</evidence>
<dbReference type="GO" id="GO:0004129">
    <property type="term" value="F:cytochrome-c oxidase activity"/>
    <property type="evidence" value="ECO:0007669"/>
    <property type="project" value="TreeGrafter"/>
</dbReference>
<feature type="compositionally biased region" description="Low complexity" evidence="7">
    <location>
        <begin position="87"/>
        <end position="96"/>
    </location>
</feature>
<dbReference type="PANTHER" id="PTHR28264">
    <property type="entry name" value="CYTOCHROME C OXIDASE SUBUNIT 7A"/>
    <property type="match status" value="1"/>
</dbReference>
<keyword evidence="4 8" id="KW-1133">Transmembrane helix</keyword>
<reference evidence="9 10" key="1">
    <citation type="submission" date="2019-06" db="EMBL/GenBank/DDBJ databases">
        <authorList>
            <person name="Palmer J.M."/>
        </authorList>
    </citation>
    <scope>NUCLEOTIDE SEQUENCE [LARGE SCALE GENOMIC DNA]</scope>
    <source>
        <strain evidence="9 10">TWF191</strain>
    </source>
</reference>
<dbReference type="EMBL" id="WIPF01000001">
    <property type="protein sequence ID" value="KAF3232439.1"/>
    <property type="molecule type" value="Genomic_DNA"/>
</dbReference>
<proteinExistence type="predicted"/>
<dbReference type="GO" id="GO:0006123">
    <property type="term" value="P:mitochondrial electron transport, cytochrome c to oxygen"/>
    <property type="evidence" value="ECO:0007669"/>
    <property type="project" value="TreeGrafter"/>
</dbReference>
<evidence type="ECO:0008006" key="11">
    <source>
        <dbReference type="Google" id="ProtNLM"/>
    </source>
</evidence>
<keyword evidence="3" id="KW-0999">Mitochondrion inner membrane</keyword>
<sequence>MTIVVVTVSYVYYVIDAESARVVRSNQASKSGLTPNLAPVLSPNAHPSENKPNCLGKNQPRFDIFDVKPLQTSESKKRRRRNPNHKSPLLSSSSTSEADTNTEILPPFLRSITVTMPIAPITGRLKKGLVLDLSVALGGGVVCGLGWWYGYHLPAVRQRDAYYFKLEQERAAARAGQ</sequence>
<dbReference type="PANTHER" id="PTHR28264:SF1">
    <property type="entry name" value="CYTOCHROME C OXIDASE SUBUNIT 6C"/>
    <property type="match status" value="1"/>
</dbReference>
<evidence type="ECO:0000256" key="1">
    <source>
        <dbReference type="ARBA" id="ARBA00004273"/>
    </source>
</evidence>
<evidence type="ECO:0000256" key="2">
    <source>
        <dbReference type="ARBA" id="ARBA00022692"/>
    </source>
</evidence>
<evidence type="ECO:0000256" key="7">
    <source>
        <dbReference type="SAM" id="MobiDB-lite"/>
    </source>
</evidence>
<dbReference type="GO" id="GO:0005743">
    <property type="term" value="C:mitochondrial inner membrane"/>
    <property type="evidence" value="ECO:0007669"/>
    <property type="project" value="UniProtKB-SubCell"/>
</dbReference>
<evidence type="ECO:0000256" key="4">
    <source>
        <dbReference type="ARBA" id="ARBA00022989"/>
    </source>
</evidence>
<feature type="region of interest" description="Disordered" evidence="7">
    <location>
        <begin position="24"/>
        <end position="60"/>
    </location>
</feature>
<feature type="region of interest" description="Disordered" evidence="7">
    <location>
        <begin position="72"/>
        <end position="99"/>
    </location>
</feature>
<dbReference type="CDD" id="cd22888">
    <property type="entry name" value="CcO_VIIa_fungal"/>
    <property type="match status" value="1"/>
</dbReference>
<comment type="subcellular location">
    <subcellularLocation>
        <location evidence="1">Mitochondrion inner membrane</location>
    </subcellularLocation>
</comment>
<keyword evidence="5" id="KW-0496">Mitochondrion</keyword>
<evidence type="ECO:0000313" key="9">
    <source>
        <dbReference type="EMBL" id="KAF3232439.1"/>
    </source>
</evidence>
<name>A0A7C8VA75_ORBOL</name>